<evidence type="ECO:0000313" key="3">
    <source>
        <dbReference type="EMBL" id="SEC51737.1"/>
    </source>
</evidence>
<proteinExistence type="predicted"/>
<dbReference type="Pfam" id="PF04151">
    <property type="entry name" value="PPC"/>
    <property type="match status" value="1"/>
</dbReference>
<feature type="domain" description="Peptidase C-terminal archaeal/bacterial" evidence="2">
    <location>
        <begin position="232"/>
        <end position="300"/>
    </location>
</feature>
<dbReference type="SUPFAM" id="SSF55486">
    <property type="entry name" value="Metalloproteases ('zincins'), catalytic domain"/>
    <property type="match status" value="1"/>
</dbReference>
<dbReference type="EMBL" id="FNRT01000002">
    <property type="protein sequence ID" value="SEC51737.1"/>
    <property type="molecule type" value="Genomic_DNA"/>
</dbReference>
<feature type="region of interest" description="Disordered" evidence="1">
    <location>
        <begin position="134"/>
        <end position="162"/>
    </location>
</feature>
<dbReference type="STRING" id="402596.SAMN04489844_2443"/>
<sequence length="678" mass="69701">MYESQASVRISISGGNTRMRRTISTAVGVAAAACLVAPAAISGAAAGDDQALTPAQQQALDLGIQVAPKGSADATQGLAKGAVTPNPWLANMKDVTDADYFTWNKRMHDAADQRAGSAKLSANRKAAASVLPPAFVHDEEEPAGSAGSNDSTGNAEPITGFGTAAAKNPRVRILGELADLAGEAPTAITTEEDQGSITLATDTGIDGSGAVTTTSVLGDGPHGSITGDGSNDFDFYKVTVAAGQSILADTEGTPTGLDTILAVYDAEGTPLAADDDGGTGTLSNLAYTPEAPGDYYVLVAGFDFFGPLPNDPFDSGSGNGLADEGDYALAISVQQVDHDFYSVRLRPGDTIGGVANGVANGLTITTPSGEERVGGVGTDASSLYPPTSPLPGGGNTTVAYVAEEAGWYAIEVSGAVGSYDVTVEGYRPGTQGDRGRRQTVLLDFAPGRVNSATWGGTGVVNVTPFASFVPLWGIARTDARKVENRIINQVRANLQAEIAGTNTAVNVDVLNARGNEDLIGQENVSRIYVAGTVAETGINTIGIAQYIDPGNFGHQDEAIVLLDSLSEPAGSAYSLNSYITAASDKIKFVSQAVANVTAHEVGHTIGNYHTDNANDVHNMMDSGGANFGQNLYGVGPDGVGGTADDENIEFVVDTYSPVEGFTHEEDTENVTSWAYAGR</sequence>
<dbReference type="AlphaFoldDB" id="A0A1H4T5T3"/>
<evidence type="ECO:0000259" key="2">
    <source>
        <dbReference type="Pfam" id="PF04151"/>
    </source>
</evidence>
<organism evidence="3 4">
    <name type="scientific">Nocardioides exalbidus</name>
    <dbReference type="NCBI Taxonomy" id="402596"/>
    <lineage>
        <taxon>Bacteria</taxon>
        <taxon>Bacillati</taxon>
        <taxon>Actinomycetota</taxon>
        <taxon>Actinomycetes</taxon>
        <taxon>Propionibacteriales</taxon>
        <taxon>Nocardioidaceae</taxon>
        <taxon>Nocardioides</taxon>
    </lineage>
</organism>
<reference evidence="4" key="1">
    <citation type="submission" date="2016-10" db="EMBL/GenBank/DDBJ databases">
        <authorList>
            <person name="Varghese N."/>
            <person name="Submissions S."/>
        </authorList>
    </citation>
    <scope>NUCLEOTIDE SEQUENCE [LARGE SCALE GENOMIC DNA]</scope>
    <source>
        <strain evidence="4">DSM 22017</strain>
    </source>
</reference>
<dbReference type="InterPro" id="IPR007280">
    <property type="entry name" value="Peptidase_C_arc/bac"/>
</dbReference>
<dbReference type="OrthoDB" id="227529at2"/>
<accession>A0A1H4T5T3</accession>
<name>A0A1H4T5T3_9ACTN</name>
<keyword evidence="4" id="KW-1185">Reference proteome</keyword>
<evidence type="ECO:0000256" key="1">
    <source>
        <dbReference type="SAM" id="MobiDB-lite"/>
    </source>
</evidence>
<dbReference type="Proteomes" id="UP000198742">
    <property type="component" value="Unassembled WGS sequence"/>
</dbReference>
<evidence type="ECO:0000313" key="4">
    <source>
        <dbReference type="Proteomes" id="UP000198742"/>
    </source>
</evidence>
<protein>
    <submittedName>
        <fullName evidence="3">Pre-peptidase C-terminal domain-containing protein</fullName>
    </submittedName>
</protein>
<gene>
    <name evidence="3" type="ORF">SAMN04489844_2443</name>
</gene>
<dbReference type="Gene3D" id="2.60.120.380">
    <property type="match status" value="1"/>
</dbReference>